<dbReference type="EMBL" id="BJZV01000002">
    <property type="protein sequence ID" value="GEP08717.1"/>
    <property type="molecule type" value="Genomic_DNA"/>
</dbReference>
<dbReference type="Proteomes" id="UP000321750">
    <property type="component" value="Unassembled WGS sequence"/>
</dbReference>
<proteinExistence type="predicted"/>
<organism evidence="2 3">
    <name type="scientific">Methylobacterium gnaphalii</name>
    <dbReference type="NCBI Taxonomy" id="1010610"/>
    <lineage>
        <taxon>Bacteria</taxon>
        <taxon>Pseudomonadati</taxon>
        <taxon>Pseudomonadota</taxon>
        <taxon>Alphaproteobacteria</taxon>
        <taxon>Hyphomicrobiales</taxon>
        <taxon>Methylobacteriaceae</taxon>
        <taxon>Methylobacterium</taxon>
    </lineage>
</organism>
<evidence type="ECO:0000256" key="1">
    <source>
        <dbReference type="SAM" id="SignalP"/>
    </source>
</evidence>
<protein>
    <recommendedName>
        <fullName evidence="4">Lipoprotein</fullName>
    </recommendedName>
</protein>
<dbReference type="RefSeq" id="WP_170245824.1">
    <property type="nucleotide sequence ID" value="NZ_BJZV01000002.1"/>
</dbReference>
<name>A0A512JFJ5_9HYPH</name>
<evidence type="ECO:0000313" key="2">
    <source>
        <dbReference type="EMBL" id="GEP08717.1"/>
    </source>
</evidence>
<comment type="caution">
    <text evidence="2">The sequence shown here is derived from an EMBL/GenBank/DDBJ whole genome shotgun (WGS) entry which is preliminary data.</text>
</comment>
<keyword evidence="1" id="KW-0732">Signal</keyword>
<sequence length="50" mass="5298">MASKVSFHWLLTLLALVVPSALGPCRSAKDSEAAATAQPAASDVVFRHYL</sequence>
<feature type="signal peptide" evidence="1">
    <location>
        <begin position="1"/>
        <end position="23"/>
    </location>
</feature>
<dbReference type="AlphaFoldDB" id="A0A512JFJ5"/>
<reference evidence="2 3" key="1">
    <citation type="submission" date="2019-07" db="EMBL/GenBank/DDBJ databases">
        <title>Whole genome shotgun sequence of Methylobacterium gnaphalii NBRC 107716.</title>
        <authorList>
            <person name="Hosoyama A."/>
            <person name="Uohara A."/>
            <person name="Ohji S."/>
            <person name="Ichikawa N."/>
        </authorList>
    </citation>
    <scope>NUCLEOTIDE SEQUENCE [LARGE SCALE GENOMIC DNA]</scope>
    <source>
        <strain evidence="2 3">NBRC 107716</strain>
    </source>
</reference>
<evidence type="ECO:0000313" key="3">
    <source>
        <dbReference type="Proteomes" id="UP000321750"/>
    </source>
</evidence>
<evidence type="ECO:0008006" key="4">
    <source>
        <dbReference type="Google" id="ProtNLM"/>
    </source>
</evidence>
<feature type="chain" id="PRO_5022062476" description="Lipoprotein" evidence="1">
    <location>
        <begin position="24"/>
        <end position="50"/>
    </location>
</feature>
<keyword evidence="3" id="KW-1185">Reference proteome</keyword>
<accession>A0A512JFJ5</accession>
<gene>
    <name evidence="2" type="ORF">MGN01_05620</name>
</gene>